<gene>
    <name evidence="19" type="ORF">HOLleu_08178</name>
</gene>
<evidence type="ECO:0000256" key="11">
    <source>
        <dbReference type="ARBA" id="ARBA00050938"/>
    </source>
</evidence>
<keyword evidence="9" id="KW-0496">Mitochondrion</keyword>
<dbReference type="SUPFAM" id="SSF52096">
    <property type="entry name" value="ClpP/crotonase"/>
    <property type="match status" value="2"/>
</dbReference>
<evidence type="ECO:0000256" key="8">
    <source>
        <dbReference type="ARBA" id="ARBA00023098"/>
    </source>
</evidence>
<dbReference type="Pfam" id="PF00378">
    <property type="entry name" value="ECH_1"/>
    <property type="match status" value="2"/>
</dbReference>
<dbReference type="InterPro" id="IPR001753">
    <property type="entry name" value="Enoyl-CoA_hydra/iso"/>
</dbReference>
<accession>A0A9Q1CII1</accession>
<dbReference type="GO" id="GO:0005759">
    <property type="term" value="C:mitochondrial matrix"/>
    <property type="evidence" value="ECO:0007669"/>
    <property type="project" value="UniProtKB-SubCell"/>
</dbReference>
<evidence type="ECO:0000256" key="9">
    <source>
        <dbReference type="ARBA" id="ARBA00023128"/>
    </source>
</evidence>
<proteinExistence type="inferred from homology"/>
<evidence type="ECO:0000256" key="13">
    <source>
        <dbReference type="ARBA" id="ARBA00052376"/>
    </source>
</evidence>
<dbReference type="GO" id="GO:0006635">
    <property type="term" value="P:fatty acid beta-oxidation"/>
    <property type="evidence" value="ECO:0007669"/>
    <property type="project" value="TreeGrafter"/>
</dbReference>
<dbReference type="OrthoDB" id="1696280at2759"/>
<evidence type="ECO:0000256" key="1">
    <source>
        <dbReference type="ARBA" id="ARBA00004305"/>
    </source>
</evidence>
<evidence type="ECO:0000256" key="14">
    <source>
        <dbReference type="ARBA" id="ARBA00052542"/>
    </source>
</evidence>
<comment type="catalytic activity">
    <reaction evidence="13">
        <text>(3Z)-dodecenoyl-CoA = (2E)-dodecenoyl-CoA</text>
        <dbReference type="Rhea" id="RHEA:23716"/>
        <dbReference type="ChEBI" id="CHEBI:57330"/>
        <dbReference type="ChEBI" id="CHEBI:58543"/>
        <dbReference type="EC" id="5.3.3.8"/>
    </reaction>
    <physiologicalReaction direction="left-to-right" evidence="13">
        <dbReference type="Rhea" id="RHEA:23717"/>
    </physiologicalReaction>
</comment>
<comment type="catalytic activity">
    <reaction evidence="11">
        <text>(3Z)-decenoyl-CoA = (2E)-decenoyl-CoA</text>
        <dbReference type="Rhea" id="RHEA:77195"/>
        <dbReference type="ChEBI" id="CHEBI:61406"/>
        <dbReference type="ChEBI" id="CHEBI:195601"/>
    </reaction>
    <physiologicalReaction direction="left-to-right" evidence="11">
        <dbReference type="Rhea" id="RHEA:77196"/>
    </physiologicalReaction>
</comment>
<comment type="catalytic activity">
    <reaction evidence="14">
        <text>(3Z)-octenoyl-CoA = (2E)-octenoyl-CoA</text>
        <dbReference type="Rhea" id="RHEA:46044"/>
        <dbReference type="ChEBI" id="CHEBI:62242"/>
        <dbReference type="ChEBI" id="CHEBI:85640"/>
    </reaction>
    <physiologicalReaction direction="left-to-right" evidence="14">
        <dbReference type="Rhea" id="RHEA:46045"/>
    </physiologicalReaction>
</comment>
<comment type="pathway">
    <text evidence="2">Lipid metabolism; fatty acid beta-oxidation.</text>
</comment>
<evidence type="ECO:0000256" key="3">
    <source>
        <dbReference type="ARBA" id="ARBA00005254"/>
    </source>
</evidence>
<dbReference type="FunFam" id="3.90.226.10:FF:000034">
    <property type="entry name" value="Enoyl-CoA delta isomerase 1"/>
    <property type="match status" value="1"/>
</dbReference>
<evidence type="ECO:0000256" key="12">
    <source>
        <dbReference type="ARBA" id="ARBA00051293"/>
    </source>
</evidence>
<comment type="subunit">
    <text evidence="4">Homotrimer.</text>
</comment>
<dbReference type="GO" id="GO:0004165">
    <property type="term" value="F:delta(3)-delta(2)-enoyl-CoA isomerase activity"/>
    <property type="evidence" value="ECO:0007669"/>
    <property type="project" value="UniProtKB-EC"/>
</dbReference>
<keyword evidence="7" id="KW-0007">Acetylation</keyword>
<keyword evidence="6" id="KW-0809">Transit peptide</keyword>
<dbReference type="AlphaFoldDB" id="A0A9Q1CII1"/>
<keyword evidence="10 19" id="KW-0413">Isomerase</keyword>
<dbReference type="InterPro" id="IPR018376">
    <property type="entry name" value="Enoyl-CoA_hyd/isom_CS"/>
</dbReference>
<organism evidence="19 20">
    <name type="scientific">Holothuria leucospilota</name>
    <name type="common">Black long sea cucumber</name>
    <name type="synonym">Mertensiothuria leucospilota</name>
    <dbReference type="NCBI Taxonomy" id="206669"/>
    <lineage>
        <taxon>Eukaryota</taxon>
        <taxon>Metazoa</taxon>
        <taxon>Echinodermata</taxon>
        <taxon>Eleutherozoa</taxon>
        <taxon>Echinozoa</taxon>
        <taxon>Holothuroidea</taxon>
        <taxon>Aspidochirotacea</taxon>
        <taxon>Aspidochirotida</taxon>
        <taxon>Holothuriidae</taxon>
        <taxon>Holothuria</taxon>
    </lineage>
</organism>
<comment type="subcellular location">
    <subcellularLocation>
        <location evidence="1">Mitochondrion matrix</location>
    </subcellularLocation>
</comment>
<comment type="function">
    <text evidence="15">Key enzyme of fatty acid beta-oxidation. Able to isomerize both 3-cis (3Z) and 3-trans (3E) double bonds into the 2-trans (2E) form in a range of enoyl-CoA species, with a preference for (3Z)-enoyl-CoAs over (3E)-enoyl-CoAs. The catalytic efficiency of this enzyme is not affected by the fatty acyl chain length.</text>
</comment>
<comment type="similarity">
    <text evidence="3 18">Belongs to the enoyl-CoA hydratase/isomerase family.</text>
</comment>
<sequence>MFLTNGIKVLRTTYINALAARYRCRGFATEKNSYVAVTIDPEFDGSVAVVTMQKKPVNALCSNLYRELIKTIDDLESNENMRGMIITSAFPGVFSAGLDFNALLDATLDDIHKLNKDFHDLTLKLYGSRLITIAALNGHSMAGGALMAVTADYRVMAEGSYRIGLNETQIGLFLPSYLKQMVENVIGSKATARALQLSLVFTSAEACKLGLVEEVTPMDQVMTAARREVKQWLEIPGSVAVVTMQKKPVNALCSNLYRELIKTIDDLENNEDMRGLILTSAFPGVFSAGLDFNAQLGATRGDIHKRNKDFLDFMLKLYGSRLITIAAVNVSKRSVSKNIFMKLTQGHSVGGGALLVVAADYRVMAEGSYRIGLNETQIGLFLPSYLTQMVENLIGSKATARALQLSLVFTSAEACKLGLVEEVTPMDQVLTAARREVKQWLEIPDSARASMKMELRRKVIQEMIDRREEDAKTFASTMASPEFQTRLRSIINNMKRK</sequence>
<keyword evidence="8" id="KW-0443">Lipid metabolism</keyword>
<dbReference type="PANTHER" id="PTHR11941:SF45">
    <property type="entry name" value="ENOYL-COA DELTA ISOMERASE 1, MITOCHONDRIAL"/>
    <property type="match status" value="1"/>
</dbReference>
<evidence type="ECO:0000313" key="20">
    <source>
        <dbReference type="Proteomes" id="UP001152320"/>
    </source>
</evidence>
<dbReference type="Proteomes" id="UP001152320">
    <property type="component" value="Chromosome 3"/>
</dbReference>
<evidence type="ECO:0000256" key="17">
    <source>
        <dbReference type="ARBA" id="ARBA00083575"/>
    </source>
</evidence>
<evidence type="ECO:0000256" key="7">
    <source>
        <dbReference type="ARBA" id="ARBA00022990"/>
    </source>
</evidence>
<evidence type="ECO:0000256" key="4">
    <source>
        <dbReference type="ARBA" id="ARBA00011233"/>
    </source>
</evidence>
<evidence type="ECO:0000313" key="19">
    <source>
        <dbReference type="EMBL" id="KAJ8045219.1"/>
    </source>
</evidence>
<dbReference type="InterPro" id="IPR029045">
    <property type="entry name" value="ClpP/crotonase-like_dom_sf"/>
</dbReference>
<dbReference type="EMBL" id="JAIZAY010000003">
    <property type="protein sequence ID" value="KAJ8045219.1"/>
    <property type="molecule type" value="Genomic_DNA"/>
</dbReference>
<dbReference type="PANTHER" id="PTHR11941">
    <property type="entry name" value="ENOYL-COA HYDRATASE-RELATED"/>
    <property type="match status" value="1"/>
</dbReference>
<dbReference type="PROSITE" id="PS00166">
    <property type="entry name" value="ENOYL_COA_HYDRATASE"/>
    <property type="match status" value="1"/>
</dbReference>
<evidence type="ECO:0000256" key="5">
    <source>
        <dbReference type="ARBA" id="ARBA00022832"/>
    </source>
</evidence>
<evidence type="ECO:0000256" key="16">
    <source>
        <dbReference type="ARBA" id="ARBA00068317"/>
    </source>
</evidence>
<reference evidence="19" key="1">
    <citation type="submission" date="2021-10" db="EMBL/GenBank/DDBJ databases">
        <title>Tropical sea cucumber genome reveals ecological adaptation and Cuvierian tubules defense mechanism.</title>
        <authorList>
            <person name="Chen T."/>
        </authorList>
    </citation>
    <scope>NUCLEOTIDE SEQUENCE</scope>
    <source>
        <strain evidence="19">Nanhai2018</strain>
        <tissue evidence="19">Muscle</tissue>
    </source>
</reference>
<evidence type="ECO:0000256" key="10">
    <source>
        <dbReference type="ARBA" id="ARBA00023235"/>
    </source>
</evidence>
<evidence type="ECO:0000256" key="6">
    <source>
        <dbReference type="ARBA" id="ARBA00022946"/>
    </source>
</evidence>
<keyword evidence="5" id="KW-0276">Fatty acid metabolism</keyword>
<protein>
    <recommendedName>
        <fullName evidence="16">Enoyl-CoA delta isomerase 1, mitochondrial</fullName>
    </recommendedName>
    <alternativeName>
        <fullName evidence="17">3,2-trans-enoyl-CoA isomerase</fullName>
    </alternativeName>
</protein>
<name>A0A9Q1CII1_HOLLE</name>
<dbReference type="Gene3D" id="6.10.250.170">
    <property type="match status" value="1"/>
</dbReference>
<dbReference type="Gene3D" id="3.90.226.10">
    <property type="entry name" value="2-enoyl-CoA Hydratase, Chain A, domain 1"/>
    <property type="match status" value="2"/>
</dbReference>
<dbReference type="CDD" id="cd06558">
    <property type="entry name" value="crotonase-like"/>
    <property type="match status" value="2"/>
</dbReference>
<evidence type="ECO:0000256" key="18">
    <source>
        <dbReference type="RuleBase" id="RU003707"/>
    </source>
</evidence>
<evidence type="ECO:0000256" key="2">
    <source>
        <dbReference type="ARBA" id="ARBA00005005"/>
    </source>
</evidence>
<evidence type="ECO:0000256" key="15">
    <source>
        <dbReference type="ARBA" id="ARBA00056147"/>
    </source>
</evidence>
<keyword evidence="20" id="KW-1185">Reference proteome</keyword>
<comment type="catalytic activity">
    <reaction evidence="12">
        <text>(2E)-tetradecenoyl-CoA = (3Z)-tetradecenoyl-CoA</text>
        <dbReference type="Rhea" id="RHEA:29847"/>
        <dbReference type="ChEBI" id="CHEBI:61405"/>
        <dbReference type="ChEBI" id="CHEBI:61968"/>
    </reaction>
    <physiologicalReaction direction="right-to-left" evidence="12">
        <dbReference type="Rhea" id="RHEA:29849"/>
    </physiologicalReaction>
</comment>
<comment type="caution">
    <text evidence="19">The sequence shown here is derived from an EMBL/GenBank/DDBJ whole genome shotgun (WGS) entry which is preliminary data.</text>
</comment>